<dbReference type="InterPro" id="IPR016037">
    <property type="entry name" value="DHQ_synth_AroB"/>
</dbReference>
<keyword evidence="9 18" id="KW-0963">Cytoplasm</keyword>
<dbReference type="GO" id="GO:0008652">
    <property type="term" value="P:amino acid biosynthetic process"/>
    <property type="evidence" value="ECO:0007669"/>
    <property type="project" value="UniProtKB-KW"/>
</dbReference>
<feature type="binding site" evidence="18">
    <location>
        <begin position="68"/>
        <end position="72"/>
    </location>
    <ligand>
        <name>NAD(+)</name>
        <dbReference type="ChEBI" id="CHEBI:57540"/>
    </ligand>
</feature>
<dbReference type="FunFam" id="3.40.50.1970:FF:000007">
    <property type="entry name" value="Pentafunctional AROM polypeptide"/>
    <property type="match status" value="1"/>
</dbReference>
<feature type="binding site" evidence="18">
    <location>
        <position position="105"/>
    </location>
    <ligand>
        <name>NAD(+)</name>
        <dbReference type="ChEBI" id="CHEBI:57540"/>
    </ligand>
</feature>
<evidence type="ECO:0000256" key="17">
    <source>
        <dbReference type="ARBA" id="ARBA00023285"/>
    </source>
</evidence>
<feature type="binding site" evidence="18">
    <location>
        <position position="147"/>
    </location>
    <ligand>
        <name>Zn(2+)</name>
        <dbReference type="ChEBI" id="CHEBI:29105"/>
    </ligand>
</feature>
<comment type="caution">
    <text evidence="21">The sequence shown here is derived from an EMBL/GenBank/DDBJ whole genome shotgun (WGS) entry which is preliminary data.</text>
</comment>
<evidence type="ECO:0000256" key="13">
    <source>
        <dbReference type="ARBA" id="ARBA00022833"/>
    </source>
</evidence>
<evidence type="ECO:0000256" key="12">
    <source>
        <dbReference type="ARBA" id="ARBA00022741"/>
    </source>
</evidence>
<keyword evidence="12 18" id="KW-0547">Nucleotide-binding</keyword>
<dbReference type="AlphaFoldDB" id="A0A538SDN7"/>
<dbReference type="GO" id="GO:0005737">
    <property type="term" value="C:cytoplasm"/>
    <property type="evidence" value="ECO:0007669"/>
    <property type="project" value="UniProtKB-SubCell"/>
</dbReference>
<feature type="domain" description="3-dehydroquinate synthase C-terminal" evidence="20">
    <location>
        <begin position="144"/>
        <end position="286"/>
    </location>
</feature>
<organism evidence="21 22">
    <name type="scientific">Eiseniibacteriota bacterium</name>
    <dbReference type="NCBI Taxonomy" id="2212470"/>
    <lineage>
        <taxon>Bacteria</taxon>
        <taxon>Candidatus Eiseniibacteriota</taxon>
    </lineage>
</organism>
<dbReference type="Pfam" id="PF24621">
    <property type="entry name" value="DHQS_C"/>
    <property type="match status" value="1"/>
</dbReference>
<evidence type="ECO:0000256" key="7">
    <source>
        <dbReference type="ARBA" id="ARBA00013031"/>
    </source>
</evidence>
<feature type="binding site" evidence="18">
    <location>
        <position position="114"/>
    </location>
    <ligand>
        <name>NAD(+)</name>
        <dbReference type="ChEBI" id="CHEBI:57540"/>
    </ligand>
</feature>
<dbReference type="UniPathway" id="UPA00053">
    <property type="reaction ID" value="UER00085"/>
</dbReference>
<protein>
    <recommendedName>
        <fullName evidence="8 18">3-dehydroquinate synthase</fullName>
        <shortName evidence="18">DHQS</shortName>
        <ecNumber evidence="7 18">4.2.3.4</ecNumber>
    </recommendedName>
</protein>
<dbReference type="NCBIfam" id="TIGR01357">
    <property type="entry name" value="aroB"/>
    <property type="match status" value="1"/>
</dbReference>
<evidence type="ECO:0000256" key="8">
    <source>
        <dbReference type="ARBA" id="ARBA00017684"/>
    </source>
</evidence>
<gene>
    <name evidence="18 21" type="primary">aroB</name>
    <name evidence="21" type="ORF">E6K73_09930</name>
</gene>
<evidence type="ECO:0000256" key="15">
    <source>
        <dbReference type="ARBA" id="ARBA00023141"/>
    </source>
</evidence>
<name>A0A538SDN7_UNCEI</name>
<comment type="cofactor">
    <cofactor evidence="3">
        <name>Zn(2+)</name>
        <dbReference type="ChEBI" id="CHEBI:29105"/>
    </cofactor>
</comment>
<dbReference type="GO" id="GO:0000166">
    <property type="term" value="F:nucleotide binding"/>
    <property type="evidence" value="ECO:0007669"/>
    <property type="project" value="UniProtKB-KW"/>
</dbReference>
<feature type="binding site" evidence="18">
    <location>
        <position position="227"/>
    </location>
    <ligand>
        <name>Zn(2+)</name>
        <dbReference type="ChEBI" id="CHEBI:29105"/>
    </ligand>
</feature>
<reference evidence="21 22" key="1">
    <citation type="journal article" date="2019" name="Nat. Microbiol.">
        <title>Mediterranean grassland soil C-N compound turnover is dependent on rainfall and depth, and is mediated by genomically divergent microorganisms.</title>
        <authorList>
            <person name="Diamond S."/>
            <person name="Andeer P.F."/>
            <person name="Li Z."/>
            <person name="Crits-Christoph A."/>
            <person name="Burstein D."/>
            <person name="Anantharaman K."/>
            <person name="Lane K.R."/>
            <person name="Thomas B.C."/>
            <person name="Pan C."/>
            <person name="Northen T.R."/>
            <person name="Banfield J.F."/>
        </authorList>
    </citation>
    <scope>NUCLEOTIDE SEQUENCE [LARGE SCALE GENOMIC DNA]</scope>
    <source>
        <strain evidence="21">WS_3</strain>
    </source>
</reference>
<accession>A0A538SDN7</accession>
<dbReference type="Proteomes" id="UP000320184">
    <property type="component" value="Unassembled WGS sequence"/>
</dbReference>
<evidence type="ECO:0000259" key="20">
    <source>
        <dbReference type="Pfam" id="PF24621"/>
    </source>
</evidence>
<evidence type="ECO:0000313" key="22">
    <source>
        <dbReference type="Proteomes" id="UP000320184"/>
    </source>
</evidence>
<keyword evidence="13 18" id="KW-0862">Zinc</keyword>
<dbReference type="PANTHER" id="PTHR43622:SF7">
    <property type="entry name" value="3-DEHYDROQUINATE SYNTHASE, CHLOROPLASTIC"/>
    <property type="match status" value="1"/>
</dbReference>
<dbReference type="PANTHER" id="PTHR43622">
    <property type="entry name" value="3-DEHYDROQUINATE SYNTHASE"/>
    <property type="match status" value="1"/>
</dbReference>
<evidence type="ECO:0000256" key="18">
    <source>
        <dbReference type="HAMAP-Rule" id="MF_00110"/>
    </source>
</evidence>
<keyword evidence="11 18" id="KW-0479">Metal-binding</keyword>
<comment type="pathway">
    <text evidence="5 18">Metabolic intermediate biosynthesis; chorismate biosynthesis; chorismate from D-erythrose 4-phosphate and phosphoenolpyruvate: step 2/7.</text>
</comment>
<dbReference type="InterPro" id="IPR056179">
    <property type="entry name" value="DHQS_C"/>
</dbReference>
<dbReference type="GO" id="GO:0046872">
    <property type="term" value="F:metal ion binding"/>
    <property type="evidence" value="ECO:0007669"/>
    <property type="project" value="UniProtKB-KW"/>
</dbReference>
<dbReference type="GO" id="GO:0009423">
    <property type="term" value="P:chorismate biosynthetic process"/>
    <property type="evidence" value="ECO:0007669"/>
    <property type="project" value="UniProtKB-UniRule"/>
</dbReference>
<feature type="binding site" evidence="18">
    <location>
        <position position="210"/>
    </location>
    <ligand>
        <name>Zn(2+)</name>
        <dbReference type="ChEBI" id="CHEBI:29105"/>
    </ligand>
</feature>
<evidence type="ECO:0000259" key="19">
    <source>
        <dbReference type="Pfam" id="PF01761"/>
    </source>
</evidence>
<feature type="binding site" evidence="18">
    <location>
        <begin position="92"/>
        <end position="93"/>
    </location>
    <ligand>
        <name>NAD(+)</name>
        <dbReference type="ChEBI" id="CHEBI:57540"/>
    </ligand>
</feature>
<sequence>MVVSDSTVAALHGPLALRSLRRSGVAAELVTVPHGERSKSLRHLERLWAIFAELGLDRGGAVVALGGGVVGDLAGFAAATWLRGVPWVCVPTTVLAQVDSSIGGKTAVDLPHGKNLVGAFHQPAGVLVDPAILGTLPDRQLRAGLAEAVKTGMAVDGPLFLWLERHVERLLAGSPEALGEAVTRSLRAKARVVRADEREGGRRAALNYGHTLGHALEAAGGYRGLLHGEAVAIGMRVAAGLSVRFAGLPPAARRRQDALLDSLRLPGRIPGTPLAKLLDAMSRDKKRRDGKIRWVLTPRMGHASVPRLISARWVEAALIEAGARA</sequence>
<evidence type="ECO:0000256" key="2">
    <source>
        <dbReference type="ARBA" id="ARBA00001911"/>
    </source>
</evidence>
<comment type="cofactor">
    <cofactor evidence="2 18">
        <name>NAD(+)</name>
        <dbReference type="ChEBI" id="CHEBI:57540"/>
    </cofactor>
</comment>
<evidence type="ECO:0000256" key="10">
    <source>
        <dbReference type="ARBA" id="ARBA00022605"/>
    </source>
</evidence>
<dbReference type="EMBL" id="VBOT01000122">
    <property type="protein sequence ID" value="TMQ49485.1"/>
    <property type="molecule type" value="Genomic_DNA"/>
</dbReference>
<proteinExistence type="inferred from homology"/>
<dbReference type="PIRSF" id="PIRSF001455">
    <property type="entry name" value="DHQ_synth"/>
    <property type="match status" value="1"/>
</dbReference>
<dbReference type="InterPro" id="IPR030960">
    <property type="entry name" value="DHQS/DOIS_N"/>
</dbReference>
<evidence type="ECO:0000256" key="1">
    <source>
        <dbReference type="ARBA" id="ARBA00001393"/>
    </source>
</evidence>
<dbReference type="Gene3D" id="1.20.1090.10">
    <property type="entry name" value="Dehydroquinate synthase-like - alpha domain"/>
    <property type="match status" value="1"/>
</dbReference>
<dbReference type="EC" id="4.2.3.4" evidence="7 18"/>
<comment type="subcellular location">
    <subcellularLocation>
        <location evidence="4 18">Cytoplasm</location>
    </subcellularLocation>
</comment>
<evidence type="ECO:0000313" key="21">
    <source>
        <dbReference type="EMBL" id="TMQ49485.1"/>
    </source>
</evidence>
<evidence type="ECO:0000256" key="3">
    <source>
        <dbReference type="ARBA" id="ARBA00001947"/>
    </source>
</evidence>
<evidence type="ECO:0000256" key="16">
    <source>
        <dbReference type="ARBA" id="ARBA00023239"/>
    </source>
</evidence>
<keyword evidence="15 18" id="KW-0057">Aromatic amino acid biosynthesis</keyword>
<comment type="cofactor">
    <cofactor evidence="18">
        <name>Co(2+)</name>
        <dbReference type="ChEBI" id="CHEBI:48828"/>
    </cofactor>
    <cofactor evidence="18">
        <name>Zn(2+)</name>
        <dbReference type="ChEBI" id="CHEBI:29105"/>
    </cofactor>
    <text evidence="18">Binds 1 divalent metal cation per subunit. Can use either Co(2+) or Zn(2+).</text>
</comment>
<dbReference type="HAMAP" id="MF_00110">
    <property type="entry name" value="DHQ_synthase"/>
    <property type="match status" value="1"/>
</dbReference>
<comment type="caution">
    <text evidence="18">Lacks conserved residue(s) required for the propagation of feature annotation.</text>
</comment>
<dbReference type="SUPFAM" id="SSF56796">
    <property type="entry name" value="Dehydroquinate synthase-like"/>
    <property type="match status" value="1"/>
</dbReference>
<keyword evidence="10 18" id="KW-0028">Amino-acid biosynthesis</keyword>
<dbReference type="GO" id="GO:0003856">
    <property type="term" value="F:3-dehydroquinate synthase activity"/>
    <property type="evidence" value="ECO:0007669"/>
    <property type="project" value="UniProtKB-UniRule"/>
</dbReference>
<evidence type="ECO:0000256" key="11">
    <source>
        <dbReference type="ARBA" id="ARBA00022723"/>
    </source>
</evidence>
<feature type="domain" description="3-dehydroquinate synthase N-terminal" evidence="19">
    <location>
        <begin position="30"/>
        <end position="142"/>
    </location>
</feature>
<evidence type="ECO:0000256" key="5">
    <source>
        <dbReference type="ARBA" id="ARBA00004661"/>
    </source>
</evidence>
<comment type="similarity">
    <text evidence="6 18">Belongs to the sugar phosphate cyclases superfamily. Dehydroquinate synthase family.</text>
</comment>
<keyword evidence="14 18" id="KW-0520">NAD</keyword>
<dbReference type="Gene3D" id="3.40.50.1970">
    <property type="match status" value="1"/>
</dbReference>
<dbReference type="CDD" id="cd08195">
    <property type="entry name" value="DHQS"/>
    <property type="match status" value="1"/>
</dbReference>
<dbReference type="GO" id="GO:0009073">
    <property type="term" value="P:aromatic amino acid family biosynthetic process"/>
    <property type="evidence" value="ECO:0007669"/>
    <property type="project" value="UniProtKB-KW"/>
</dbReference>
<evidence type="ECO:0000256" key="6">
    <source>
        <dbReference type="ARBA" id="ARBA00005412"/>
    </source>
</evidence>
<evidence type="ECO:0000256" key="9">
    <source>
        <dbReference type="ARBA" id="ARBA00022490"/>
    </source>
</evidence>
<comment type="function">
    <text evidence="18">Catalyzes the conversion of 3-deoxy-D-arabino-heptulosonate 7-phosphate (DAHP) to dehydroquinate (DHQ).</text>
</comment>
<dbReference type="InterPro" id="IPR050071">
    <property type="entry name" value="Dehydroquinate_synthase"/>
</dbReference>
<keyword evidence="16 18" id="KW-0456">Lyase</keyword>
<keyword evidence="17 18" id="KW-0170">Cobalt</keyword>
<dbReference type="InterPro" id="IPR030963">
    <property type="entry name" value="DHQ_synth_fam"/>
</dbReference>
<dbReference type="Pfam" id="PF01761">
    <property type="entry name" value="DHQ_synthase"/>
    <property type="match status" value="1"/>
</dbReference>
<comment type="catalytic activity">
    <reaction evidence="1 18">
        <text>7-phospho-2-dehydro-3-deoxy-D-arabino-heptonate = 3-dehydroquinate + phosphate</text>
        <dbReference type="Rhea" id="RHEA:21968"/>
        <dbReference type="ChEBI" id="CHEBI:32364"/>
        <dbReference type="ChEBI" id="CHEBI:43474"/>
        <dbReference type="ChEBI" id="CHEBI:58394"/>
        <dbReference type="EC" id="4.2.3.4"/>
    </reaction>
</comment>
<evidence type="ECO:0000256" key="4">
    <source>
        <dbReference type="ARBA" id="ARBA00004496"/>
    </source>
</evidence>
<evidence type="ECO:0000256" key="14">
    <source>
        <dbReference type="ARBA" id="ARBA00023027"/>
    </source>
</evidence>